<dbReference type="PANTHER" id="PTHR10695">
    <property type="entry name" value="DEPHOSPHO-COA KINASE-RELATED"/>
    <property type="match status" value="1"/>
</dbReference>
<dbReference type="CDD" id="cd02022">
    <property type="entry name" value="DPCK"/>
    <property type="match status" value="1"/>
</dbReference>
<accession>A0A011NA47</accession>
<dbReference type="SUPFAM" id="SSF52540">
    <property type="entry name" value="P-loop containing nucleoside triphosphate hydrolases"/>
    <property type="match status" value="1"/>
</dbReference>
<comment type="subcellular location">
    <subcellularLocation>
        <location evidence="5">Cytoplasm</location>
    </subcellularLocation>
</comment>
<keyword evidence="3 5" id="KW-0067">ATP-binding</keyword>
<keyword evidence="4 5" id="KW-0173">Coenzyme A biosynthesis</keyword>
<comment type="similarity">
    <text evidence="1 5">Belongs to the CoaE family.</text>
</comment>
<feature type="binding site" evidence="5">
    <location>
        <begin position="12"/>
        <end position="17"/>
    </location>
    <ligand>
        <name>ATP</name>
        <dbReference type="ChEBI" id="CHEBI:30616"/>
    </ligand>
</feature>
<dbReference type="HAMAP" id="MF_00376">
    <property type="entry name" value="Dephospho_CoA_kinase"/>
    <property type="match status" value="1"/>
</dbReference>
<dbReference type="AlphaFoldDB" id="A0A011NA47"/>
<dbReference type="NCBIfam" id="TIGR00152">
    <property type="entry name" value="dephospho-CoA kinase"/>
    <property type="match status" value="1"/>
</dbReference>
<keyword evidence="2 5" id="KW-0547">Nucleotide-binding</keyword>
<dbReference type="InterPro" id="IPR027417">
    <property type="entry name" value="P-loop_NTPase"/>
</dbReference>
<organism evidence="7 8">
    <name type="scientific">Candidatus Accumulibacter appositus</name>
    <dbReference type="NCBI Taxonomy" id="1454003"/>
    <lineage>
        <taxon>Bacteria</taxon>
        <taxon>Pseudomonadati</taxon>
        <taxon>Pseudomonadota</taxon>
        <taxon>Betaproteobacteria</taxon>
        <taxon>Candidatus Accumulibacter</taxon>
    </lineage>
</organism>
<dbReference type="PROSITE" id="PS51219">
    <property type="entry name" value="DPCK"/>
    <property type="match status" value="1"/>
</dbReference>
<evidence type="ECO:0000313" key="7">
    <source>
        <dbReference type="EMBL" id="EXI79488.1"/>
    </source>
</evidence>
<dbReference type="GO" id="GO:0005524">
    <property type="term" value="F:ATP binding"/>
    <property type="evidence" value="ECO:0007669"/>
    <property type="project" value="UniProtKB-UniRule"/>
</dbReference>
<dbReference type="Gene3D" id="3.40.50.300">
    <property type="entry name" value="P-loop containing nucleotide triphosphate hydrolases"/>
    <property type="match status" value="1"/>
</dbReference>
<dbReference type="PANTHER" id="PTHR10695:SF46">
    <property type="entry name" value="BIFUNCTIONAL COENZYME A SYNTHASE-RELATED"/>
    <property type="match status" value="1"/>
</dbReference>
<sequence length="207" mass="21843">MSFVVALTGGIGSGKTTVAELFAARGAVLVDTDAIAHDLSGPQGAAMPAIQAAFGNAVLRADGGLDRTAMRRLAFADPVAKSKLEEILHPLIRLHSEACCAAAENAPYVLLVVPLLVETASYRRRADRVLVIDCDEALQITRVTARSGLSVEAVQAIMAAQATRAQRREVADDVLLNDGGLDALLPEIDGLHQRYLELASAKLHAGR</sequence>
<gene>
    <name evidence="5 7" type="primary">coaE</name>
    <name evidence="7" type="ORF">AW10_02341</name>
</gene>
<reference evidence="7 8" key="1">
    <citation type="submission" date="2014-02" db="EMBL/GenBank/DDBJ databases">
        <title>Expanding our view of genomic diversity in Candidatus Accumulibacter clades.</title>
        <authorList>
            <person name="Skennerton C.T."/>
            <person name="Barr J.J."/>
            <person name="Slater F.R."/>
            <person name="Bond P.L."/>
            <person name="Tyson G.W."/>
        </authorList>
    </citation>
    <scope>NUCLEOTIDE SEQUENCE [LARGE SCALE GENOMIC DNA]</scope>
    <source>
        <strain evidence="8">BA-92</strain>
    </source>
</reference>
<dbReference type="UniPathway" id="UPA00241">
    <property type="reaction ID" value="UER00356"/>
</dbReference>
<protein>
    <recommendedName>
        <fullName evidence="5 6">Dephospho-CoA kinase</fullName>
        <ecNumber evidence="5 6">2.7.1.24</ecNumber>
    </recommendedName>
    <alternativeName>
        <fullName evidence="5">Dephosphocoenzyme A kinase</fullName>
    </alternativeName>
</protein>
<dbReference type="EMBL" id="JEMX01000053">
    <property type="protein sequence ID" value="EXI79488.1"/>
    <property type="molecule type" value="Genomic_DNA"/>
</dbReference>
<dbReference type="InterPro" id="IPR001977">
    <property type="entry name" value="Depp_CoAkinase"/>
</dbReference>
<evidence type="ECO:0000313" key="8">
    <source>
        <dbReference type="Proteomes" id="UP000021816"/>
    </source>
</evidence>
<keyword evidence="5 7" id="KW-0808">Transferase</keyword>
<dbReference type="GO" id="GO:0005737">
    <property type="term" value="C:cytoplasm"/>
    <property type="evidence" value="ECO:0007669"/>
    <property type="project" value="UniProtKB-SubCell"/>
</dbReference>
<keyword evidence="5 7" id="KW-0418">Kinase</keyword>
<dbReference type="GO" id="GO:0015937">
    <property type="term" value="P:coenzyme A biosynthetic process"/>
    <property type="evidence" value="ECO:0007669"/>
    <property type="project" value="UniProtKB-UniRule"/>
</dbReference>
<evidence type="ECO:0000256" key="3">
    <source>
        <dbReference type="ARBA" id="ARBA00022840"/>
    </source>
</evidence>
<dbReference type="PATRIC" id="fig|1454003.3.peg.2389"/>
<evidence type="ECO:0000256" key="2">
    <source>
        <dbReference type="ARBA" id="ARBA00022741"/>
    </source>
</evidence>
<dbReference type="STRING" id="1454003.AW10_02341"/>
<keyword evidence="5" id="KW-0963">Cytoplasm</keyword>
<comment type="caution">
    <text evidence="7">The sequence shown here is derived from an EMBL/GenBank/DDBJ whole genome shotgun (WGS) entry which is preliminary data.</text>
</comment>
<dbReference type="EC" id="2.7.1.24" evidence="5 6"/>
<comment type="function">
    <text evidence="5">Catalyzes the phosphorylation of the 3'-hydroxyl group of dephosphocoenzyme A to form coenzyme A.</text>
</comment>
<name>A0A011NA47_9PROT</name>
<comment type="catalytic activity">
    <reaction evidence="5">
        <text>3'-dephospho-CoA + ATP = ADP + CoA + H(+)</text>
        <dbReference type="Rhea" id="RHEA:18245"/>
        <dbReference type="ChEBI" id="CHEBI:15378"/>
        <dbReference type="ChEBI" id="CHEBI:30616"/>
        <dbReference type="ChEBI" id="CHEBI:57287"/>
        <dbReference type="ChEBI" id="CHEBI:57328"/>
        <dbReference type="ChEBI" id="CHEBI:456216"/>
        <dbReference type="EC" id="2.7.1.24"/>
    </reaction>
</comment>
<evidence type="ECO:0000256" key="5">
    <source>
        <dbReference type="HAMAP-Rule" id="MF_00376"/>
    </source>
</evidence>
<dbReference type="GO" id="GO:0004140">
    <property type="term" value="F:dephospho-CoA kinase activity"/>
    <property type="evidence" value="ECO:0007669"/>
    <property type="project" value="UniProtKB-UniRule"/>
</dbReference>
<evidence type="ECO:0000256" key="6">
    <source>
        <dbReference type="NCBIfam" id="TIGR00152"/>
    </source>
</evidence>
<evidence type="ECO:0000256" key="4">
    <source>
        <dbReference type="ARBA" id="ARBA00022993"/>
    </source>
</evidence>
<proteinExistence type="inferred from homology"/>
<dbReference type="Proteomes" id="UP000021816">
    <property type="component" value="Unassembled WGS sequence"/>
</dbReference>
<evidence type="ECO:0000256" key="1">
    <source>
        <dbReference type="ARBA" id="ARBA00009018"/>
    </source>
</evidence>
<dbReference type="Pfam" id="PF01121">
    <property type="entry name" value="CoaE"/>
    <property type="match status" value="1"/>
</dbReference>
<comment type="pathway">
    <text evidence="5">Cofactor biosynthesis; coenzyme A biosynthesis; CoA from (R)-pantothenate: step 5/5.</text>
</comment>